<accession>A0A085ADI7</accession>
<comment type="caution">
    <text evidence="2">The sequence shown here is derived from an EMBL/GenBank/DDBJ whole genome shotgun (WGS) entry which is preliminary data.</text>
</comment>
<keyword evidence="1" id="KW-1133">Transmembrane helix</keyword>
<sequence length="189" mass="21415">MINIPDDFFLDADDDLVDFLENQGEASIRETYQSNTINIENGYKLLNIQIVGIGSSFLLLTQKTSWDYLTAGLTAFIFLWTWCAIHLVHAGLSAKVRALIHSPPECLYTETYKNITDLNYQYLRNNGYTGPKAVLPVLRRYRLKNLTDTADELRTLNTTLRKSLDRARMVTILAPVIALIASAITFCFS</sequence>
<evidence type="ECO:0000313" key="3">
    <source>
        <dbReference type="Proteomes" id="UP000028630"/>
    </source>
</evidence>
<keyword evidence="1" id="KW-0812">Transmembrane</keyword>
<dbReference type="RefSeq" id="WP_038155357.1">
    <property type="nucleotide sequence ID" value="NZ_JMTB01000054.1"/>
</dbReference>
<reference evidence="3" key="1">
    <citation type="submission" date="2014-05" db="EMBL/GenBank/DDBJ databases">
        <title>ATOL: Assembling a taxonomically balanced genome-scale reconstruction of the evolutionary history of the Enterobacteriaceae.</title>
        <authorList>
            <person name="Plunkett G. III"/>
            <person name="Neeno-Eckwall E.C."/>
            <person name="Glasner J.D."/>
            <person name="Perna N.T."/>
        </authorList>
    </citation>
    <scope>NUCLEOTIDE SEQUENCE [LARGE SCALE GENOMIC DNA]</scope>
    <source>
        <strain evidence="3">ATCC 49490</strain>
    </source>
</reference>
<dbReference type="AlphaFoldDB" id="A0A085ADI7"/>
<protein>
    <submittedName>
        <fullName evidence="2">Putative membrane protein</fullName>
    </submittedName>
</protein>
<name>A0A085ADI7_9ENTR</name>
<keyword evidence="1" id="KW-0472">Membrane</keyword>
<feature type="transmembrane region" description="Helical" evidence="1">
    <location>
        <begin position="169"/>
        <end position="188"/>
    </location>
</feature>
<feature type="transmembrane region" description="Helical" evidence="1">
    <location>
        <begin position="68"/>
        <end position="88"/>
    </location>
</feature>
<dbReference type="eggNOG" id="ENOG502ZWCD">
    <property type="taxonomic scope" value="Bacteria"/>
</dbReference>
<proteinExistence type="predicted"/>
<dbReference type="Proteomes" id="UP000028630">
    <property type="component" value="Unassembled WGS sequence"/>
</dbReference>
<evidence type="ECO:0000313" key="2">
    <source>
        <dbReference type="EMBL" id="KFC08282.1"/>
    </source>
</evidence>
<keyword evidence="3" id="KW-1185">Reference proteome</keyword>
<gene>
    <name evidence="2" type="ORF">GTGU_01478</name>
</gene>
<organism evidence="2 3">
    <name type="scientific">Trabulsiella guamensis ATCC 49490</name>
    <dbReference type="NCBI Taxonomy" id="1005994"/>
    <lineage>
        <taxon>Bacteria</taxon>
        <taxon>Pseudomonadati</taxon>
        <taxon>Pseudomonadota</taxon>
        <taxon>Gammaproteobacteria</taxon>
        <taxon>Enterobacterales</taxon>
        <taxon>Enterobacteriaceae</taxon>
        <taxon>Trabulsiella</taxon>
    </lineage>
</organism>
<dbReference type="OrthoDB" id="5678552at2"/>
<dbReference type="EMBL" id="JMTB01000054">
    <property type="protein sequence ID" value="KFC08282.1"/>
    <property type="molecule type" value="Genomic_DNA"/>
</dbReference>
<evidence type="ECO:0000256" key="1">
    <source>
        <dbReference type="SAM" id="Phobius"/>
    </source>
</evidence>